<reference evidence="3" key="1">
    <citation type="journal article" date="2019" name="Int. J. Syst. Evol. Microbiol.">
        <title>The Global Catalogue of Microorganisms (GCM) 10K type strain sequencing project: providing services to taxonomists for standard genome sequencing and annotation.</title>
        <authorList>
            <consortium name="The Broad Institute Genomics Platform"/>
            <consortium name="The Broad Institute Genome Sequencing Center for Infectious Disease"/>
            <person name="Wu L."/>
            <person name="Ma J."/>
        </authorList>
    </citation>
    <scope>NUCLEOTIDE SEQUENCE [LARGE SCALE GENOMIC DNA]</scope>
    <source>
        <strain evidence="3">CGMCC 4.7152</strain>
    </source>
</reference>
<feature type="transmembrane region" description="Helical" evidence="1">
    <location>
        <begin position="17"/>
        <end position="36"/>
    </location>
</feature>
<keyword evidence="1" id="KW-0472">Membrane</keyword>
<keyword evidence="1" id="KW-1133">Transmembrane helix</keyword>
<feature type="transmembrane region" description="Helical" evidence="1">
    <location>
        <begin position="76"/>
        <end position="95"/>
    </location>
</feature>
<protein>
    <recommendedName>
        <fullName evidence="4">DUF1109 domain-containing protein</fullName>
    </recommendedName>
</protein>
<feature type="transmembrane region" description="Helical" evidence="1">
    <location>
        <begin position="48"/>
        <end position="70"/>
    </location>
</feature>
<proteinExistence type="predicted"/>
<accession>A0ABV9VN84</accession>
<evidence type="ECO:0000256" key="1">
    <source>
        <dbReference type="SAM" id="Phobius"/>
    </source>
</evidence>
<evidence type="ECO:0000313" key="2">
    <source>
        <dbReference type="EMBL" id="MFC4997224.1"/>
    </source>
</evidence>
<organism evidence="2 3">
    <name type="scientific">Dactylosporangium cerinum</name>
    <dbReference type="NCBI Taxonomy" id="1434730"/>
    <lineage>
        <taxon>Bacteria</taxon>
        <taxon>Bacillati</taxon>
        <taxon>Actinomycetota</taxon>
        <taxon>Actinomycetes</taxon>
        <taxon>Micromonosporales</taxon>
        <taxon>Micromonosporaceae</taxon>
        <taxon>Dactylosporangium</taxon>
    </lineage>
</organism>
<keyword evidence="3" id="KW-1185">Reference proteome</keyword>
<dbReference type="EMBL" id="JBHSIU010000009">
    <property type="protein sequence ID" value="MFC4997224.1"/>
    <property type="molecule type" value="Genomic_DNA"/>
</dbReference>
<evidence type="ECO:0008006" key="4">
    <source>
        <dbReference type="Google" id="ProtNLM"/>
    </source>
</evidence>
<evidence type="ECO:0000313" key="3">
    <source>
        <dbReference type="Proteomes" id="UP001595912"/>
    </source>
</evidence>
<comment type="caution">
    <text evidence="2">The sequence shown here is derived from an EMBL/GenBank/DDBJ whole genome shotgun (WGS) entry which is preliminary data.</text>
</comment>
<dbReference type="RefSeq" id="WP_380113459.1">
    <property type="nucleotide sequence ID" value="NZ_JBHSIU010000009.1"/>
</dbReference>
<gene>
    <name evidence="2" type="ORF">ACFPIJ_05230</name>
</gene>
<name>A0ABV9VN84_9ACTN</name>
<sequence length="202" mass="21574">MSADTALDGPGWRLIRASWICAFHLVVVAVAGAVLWSSSYPGWHVSLLVVSGFASVVVACGWLALILYVAGATGRWRRWFLVGPVVGGLTMVLFCTGTPLKLRWAANRDAFAAVIAGHPIPPPGSAQQDFTVPRYLGSYIIEGASWVPGGAIFLEDQGTFLDLAGFAYLPGGPTAELNTGWLVRPSFHHLGGGWYTWTNNSS</sequence>
<dbReference type="Proteomes" id="UP001595912">
    <property type="component" value="Unassembled WGS sequence"/>
</dbReference>
<keyword evidence="1" id="KW-0812">Transmembrane</keyword>